<keyword evidence="4 5" id="KW-0472">Membrane</keyword>
<feature type="transmembrane region" description="Helical" evidence="5">
    <location>
        <begin position="84"/>
        <end position="102"/>
    </location>
</feature>
<keyword evidence="8" id="KW-1185">Reference proteome</keyword>
<evidence type="ECO:0000313" key="7">
    <source>
        <dbReference type="EMBL" id="RIH85064.1"/>
    </source>
</evidence>
<proteinExistence type="predicted"/>
<dbReference type="PANTHER" id="PTHR37422:SF13">
    <property type="entry name" value="LIPOPOLYSACCHARIDE BIOSYNTHESIS PROTEIN PA4999-RELATED"/>
    <property type="match status" value="1"/>
</dbReference>
<keyword evidence="7" id="KW-0436">Ligase</keyword>
<sequence>MWRAAFNLLLAIHPLVGGPLFAPLGIQKFSWRADPWLRVFLGGSGLFALGQIDAGVDVAGSTLGQGLLGWLVLRAGQLIGPHPTYAIGITGVGVWAFCRWFAELETHPWYREQLWSYNPNGLGAWMALGGALSVLLVRPGWLGALGFVGAGLGLWASGSRAALLGLLLAGGLAFALRLPRFWRVVLGLGIVVALVASLSGRFDLGRFGTVLDLSYRTSQQRLEIWRIALEAFREHPISGVVSLAEYSSNHLSERARELSITEISHAHNLFLQALAEGGILGGLGAFFWVAGATWLLLHLRAWKGLALLGVVVILNLADYTFFNAGVYYPLWIGLAWSISCSSPSVNSNFDRPDPLR</sequence>
<feature type="transmembrane region" description="Helical" evidence="5">
    <location>
        <begin position="122"/>
        <end position="141"/>
    </location>
</feature>
<dbReference type="OrthoDB" id="27575at2"/>
<dbReference type="Proteomes" id="UP000265715">
    <property type="component" value="Unassembled WGS sequence"/>
</dbReference>
<feature type="domain" description="O-antigen ligase-related" evidence="6">
    <location>
        <begin position="146"/>
        <end position="284"/>
    </location>
</feature>
<gene>
    <name evidence="7" type="ORF">Mterra_01806</name>
</gene>
<organism evidence="7 8">
    <name type="scientific">Calidithermus terrae</name>
    <dbReference type="NCBI Taxonomy" id="1408545"/>
    <lineage>
        <taxon>Bacteria</taxon>
        <taxon>Thermotogati</taxon>
        <taxon>Deinococcota</taxon>
        <taxon>Deinococci</taxon>
        <taxon>Thermales</taxon>
        <taxon>Thermaceae</taxon>
        <taxon>Calidithermus</taxon>
    </lineage>
</organism>
<reference evidence="7 8" key="1">
    <citation type="submission" date="2018-08" db="EMBL/GenBank/DDBJ databases">
        <title>Meiothermus terrae DSM 26712 genome sequencing project.</title>
        <authorList>
            <person name="Da Costa M.S."/>
            <person name="Albuquerque L."/>
            <person name="Raposo P."/>
            <person name="Froufe H.J.C."/>
            <person name="Barroso C.S."/>
            <person name="Egas C."/>
        </authorList>
    </citation>
    <scope>NUCLEOTIDE SEQUENCE [LARGE SCALE GENOMIC DNA]</scope>
    <source>
        <strain evidence="7 8">DSM 26712</strain>
    </source>
</reference>
<comment type="caution">
    <text evidence="7">The sequence shown here is derived from an EMBL/GenBank/DDBJ whole genome shotgun (WGS) entry which is preliminary data.</text>
</comment>
<feature type="transmembrane region" description="Helical" evidence="5">
    <location>
        <begin position="304"/>
        <end position="322"/>
    </location>
</feature>
<evidence type="ECO:0000256" key="4">
    <source>
        <dbReference type="ARBA" id="ARBA00023136"/>
    </source>
</evidence>
<dbReference type="GO" id="GO:0016020">
    <property type="term" value="C:membrane"/>
    <property type="evidence" value="ECO:0007669"/>
    <property type="project" value="UniProtKB-SubCell"/>
</dbReference>
<keyword evidence="2 5" id="KW-0812">Transmembrane</keyword>
<feature type="transmembrane region" description="Helical" evidence="5">
    <location>
        <begin position="278"/>
        <end position="297"/>
    </location>
</feature>
<evidence type="ECO:0000256" key="3">
    <source>
        <dbReference type="ARBA" id="ARBA00022989"/>
    </source>
</evidence>
<dbReference type="InterPro" id="IPR007016">
    <property type="entry name" value="O-antigen_ligase-rel_domated"/>
</dbReference>
<name>A0A399EK14_9DEIN</name>
<keyword evidence="3 5" id="KW-1133">Transmembrane helix</keyword>
<evidence type="ECO:0000256" key="5">
    <source>
        <dbReference type="SAM" id="Phobius"/>
    </source>
</evidence>
<evidence type="ECO:0000313" key="8">
    <source>
        <dbReference type="Proteomes" id="UP000265715"/>
    </source>
</evidence>
<dbReference type="GO" id="GO:0016874">
    <property type="term" value="F:ligase activity"/>
    <property type="evidence" value="ECO:0007669"/>
    <property type="project" value="UniProtKB-KW"/>
</dbReference>
<protein>
    <submittedName>
        <fullName evidence="7">O-Antigen ligase</fullName>
    </submittedName>
</protein>
<feature type="transmembrane region" description="Helical" evidence="5">
    <location>
        <begin position="181"/>
        <end position="202"/>
    </location>
</feature>
<dbReference type="PANTHER" id="PTHR37422">
    <property type="entry name" value="TEICHURONIC ACID BIOSYNTHESIS PROTEIN TUAE"/>
    <property type="match status" value="1"/>
</dbReference>
<dbReference type="EMBL" id="QXDL01000064">
    <property type="protein sequence ID" value="RIH85064.1"/>
    <property type="molecule type" value="Genomic_DNA"/>
</dbReference>
<evidence type="ECO:0000259" key="6">
    <source>
        <dbReference type="Pfam" id="PF04932"/>
    </source>
</evidence>
<feature type="transmembrane region" description="Helical" evidence="5">
    <location>
        <begin position="147"/>
        <end position="169"/>
    </location>
</feature>
<comment type="subcellular location">
    <subcellularLocation>
        <location evidence="1">Membrane</location>
        <topology evidence="1">Multi-pass membrane protein</topology>
    </subcellularLocation>
</comment>
<dbReference type="Pfam" id="PF04932">
    <property type="entry name" value="Wzy_C"/>
    <property type="match status" value="1"/>
</dbReference>
<dbReference type="AlphaFoldDB" id="A0A399EK14"/>
<accession>A0A399EK14</accession>
<dbReference type="InterPro" id="IPR051533">
    <property type="entry name" value="WaaL-like"/>
</dbReference>
<evidence type="ECO:0000256" key="2">
    <source>
        <dbReference type="ARBA" id="ARBA00022692"/>
    </source>
</evidence>
<evidence type="ECO:0000256" key="1">
    <source>
        <dbReference type="ARBA" id="ARBA00004141"/>
    </source>
</evidence>